<gene>
    <name evidence="3" type="ORF">RQP53_22400</name>
</gene>
<protein>
    <submittedName>
        <fullName evidence="3">DUF4124 domain-containing protein</fullName>
    </submittedName>
</protein>
<reference evidence="3" key="1">
    <citation type="submission" date="2023-09" db="EMBL/GenBank/DDBJ databases">
        <title>Paucibacter sp. APW11 Genome sequencing and assembly.</title>
        <authorList>
            <person name="Kim I."/>
        </authorList>
    </citation>
    <scope>NUCLEOTIDE SEQUENCE</scope>
    <source>
        <strain evidence="3">APW11</strain>
    </source>
</reference>
<dbReference type="InterPro" id="IPR025392">
    <property type="entry name" value="DUF4124"/>
</dbReference>
<dbReference type="Proteomes" id="UP001246372">
    <property type="component" value="Unassembled WGS sequence"/>
</dbReference>
<accession>A0ABU3PHK5</accession>
<keyword evidence="1" id="KW-0732">Signal</keyword>
<dbReference type="Pfam" id="PF13511">
    <property type="entry name" value="DUF4124"/>
    <property type="match status" value="1"/>
</dbReference>
<proteinExistence type="predicted"/>
<evidence type="ECO:0000256" key="1">
    <source>
        <dbReference type="SAM" id="SignalP"/>
    </source>
</evidence>
<dbReference type="RefSeq" id="WP_315652929.1">
    <property type="nucleotide sequence ID" value="NZ_JAVXZY010000012.1"/>
</dbReference>
<evidence type="ECO:0000313" key="4">
    <source>
        <dbReference type="Proteomes" id="UP001246372"/>
    </source>
</evidence>
<dbReference type="EMBL" id="JAVXZY010000012">
    <property type="protein sequence ID" value="MDT9002046.1"/>
    <property type="molecule type" value="Genomic_DNA"/>
</dbReference>
<organism evidence="3 4">
    <name type="scientific">Roseateles aquae</name>
    <dbReference type="NCBI Taxonomy" id="3077235"/>
    <lineage>
        <taxon>Bacteria</taxon>
        <taxon>Pseudomonadati</taxon>
        <taxon>Pseudomonadota</taxon>
        <taxon>Betaproteobacteria</taxon>
        <taxon>Burkholderiales</taxon>
        <taxon>Sphaerotilaceae</taxon>
        <taxon>Roseateles</taxon>
    </lineage>
</organism>
<name>A0ABU3PHK5_9BURK</name>
<evidence type="ECO:0000259" key="2">
    <source>
        <dbReference type="Pfam" id="PF13511"/>
    </source>
</evidence>
<evidence type="ECO:0000313" key="3">
    <source>
        <dbReference type="EMBL" id="MDT9002046.1"/>
    </source>
</evidence>
<feature type="chain" id="PRO_5046825727" evidence="1">
    <location>
        <begin position="23"/>
        <end position="211"/>
    </location>
</feature>
<sequence length="211" mass="22730">MQRLAPLALIATLLLVTGPALAQYKCKQADGAIVFQQTPCPASSSEQPLKLYVSPAQPPSPAAQSEAAARLAEAEQRGRIREGIAAGLPVVGMSRSELEQAMGLPLRINQIEQSSGLREQLSYRRGDRLFHVYLDKGQVTAVENLDRSVAARGALAPAAKASAAESGKTCPSAREIRDIEIEIGKYMNRENAQLQAELNKRLLDARACRGQ</sequence>
<feature type="domain" description="DUF4124" evidence="2">
    <location>
        <begin position="11"/>
        <end position="64"/>
    </location>
</feature>
<comment type="caution">
    <text evidence="3">The sequence shown here is derived from an EMBL/GenBank/DDBJ whole genome shotgun (WGS) entry which is preliminary data.</text>
</comment>
<feature type="signal peptide" evidence="1">
    <location>
        <begin position="1"/>
        <end position="22"/>
    </location>
</feature>
<keyword evidence="4" id="KW-1185">Reference proteome</keyword>